<accession>A0A8B8UKA1</accession>
<dbReference type="GO" id="GO:0005768">
    <property type="term" value="C:endosome"/>
    <property type="evidence" value="ECO:0007669"/>
    <property type="project" value="TreeGrafter"/>
</dbReference>
<feature type="domain" description="ENTH" evidence="7">
    <location>
        <begin position="12"/>
        <end position="144"/>
    </location>
</feature>
<dbReference type="SMART" id="SM00273">
    <property type="entry name" value="ENTH"/>
    <property type="match status" value="1"/>
</dbReference>
<dbReference type="FunFam" id="1.25.40.90:FF:000002">
    <property type="entry name" value="epsin-2 isoform X1"/>
    <property type="match status" value="1"/>
</dbReference>
<dbReference type="AlphaFoldDB" id="A0A8B8UKA1"/>
<sequence>MTTSSIRRQMKNIVNNYSEAEVKVREATSNDPWGPSSSLMTEIADLTYNVVAFSEIMSMVWRRLNDHGRNWRHVYKALTLLDYLVKTGSERVAQQCRENIFAIQTLKDFQYVDRDGKDQGINVREKSKQLVALLKDEERLKAERAQALKTKERMAQVATSMGSNQISFGRGSSQPNLSTSYSEQEYGKAGGSPASYHGSPEASLCPQHRTGAPLGQSEELQSLSQRHPFLLHPGPASRPNGDGSQPCLTCDRAARGGRRWAACWGCVVLPVQPTLPLPPGPQDPGPAPRPAFLCPRSHGLAVLPRALARPCQRVSCRLTGRCSPGKAGGCLPLPTPPRPEMLEGLRCPPDLGVAEDQTAWPAEPGGRGSHVTLPGTPLGWSRAPSLVGQVRALPTAEWDCLAPHSLPSRRVPTTVAVSCTAS</sequence>
<dbReference type="GO" id="GO:0030276">
    <property type="term" value="F:clathrin binding"/>
    <property type="evidence" value="ECO:0007669"/>
    <property type="project" value="TreeGrafter"/>
</dbReference>
<name>A0A8B8UKA1_CAMFR</name>
<evidence type="ECO:0000256" key="6">
    <source>
        <dbReference type="SAM" id="MobiDB-lite"/>
    </source>
</evidence>
<organism evidence="8 9">
    <name type="scientific">Camelus ferus</name>
    <name type="common">Wild bactrian camel</name>
    <name type="synonym">Camelus bactrianus ferus</name>
    <dbReference type="NCBI Taxonomy" id="419612"/>
    <lineage>
        <taxon>Eukaryota</taxon>
        <taxon>Metazoa</taxon>
        <taxon>Chordata</taxon>
        <taxon>Craniata</taxon>
        <taxon>Vertebrata</taxon>
        <taxon>Euteleostomi</taxon>
        <taxon>Mammalia</taxon>
        <taxon>Eutheria</taxon>
        <taxon>Laurasiatheria</taxon>
        <taxon>Artiodactyla</taxon>
        <taxon>Tylopoda</taxon>
        <taxon>Camelidae</taxon>
        <taxon>Camelus</taxon>
    </lineage>
</organism>
<dbReference type="Proteomes" id="UP000694856">
    <property type="component" value="Chromosome 16"/>
</dbReference>
<dbReference type="CDD" id="cd16990">
    <property type="entry name" value="ENTH_Epsin"/>
    <property type="match status" value="1"/>
</dbReference>
<reference evidence="9" key="1">
    <citation type="submission" date="2025-08" db="UniProtKB">
        <authorList>
            <consortium name="RefSeq"/>
        </authorList>
    </citation>
    <scope>IDENTIFICATION</scope>
    <source>
        <tissue evidence="9">Ear skin</tissue>
    </source>
</reference>
<dbReference type="SUPFAM" id="SSF48464">
    <property type="entry name" value="ENTH/VHS domain"/>
    <property type="match status" value="1"/>
</dbReference>
<evidence type="ECO:0000259" key="7">
    <source>
        <dbReference type="PROSITE" id="PS50942"/>
    </source>
</evidence>
<keyword evidence="8" id="KW-1185">Reference proteome</keyword>
<evidence type="ECO:0000256" key="1">
    <source>
        <dbReference type="ARBA" id="ARBA00004496"/>
    </source>
</evidence>
<dbReference type="InterPro" id="IPR008942">
    <property type="entry name" value="ENTH_VHS"/>
</dbReference>
<keyword evidence="5" id="KW-0677">Repeat</keyword>
<dbReference type="PANTHER" id="PTHR12276">
    <property type="entry name" value="EPSIN/ENT-RELATED"/>
    <property type="match status" value="1"/>
</dbReference>
<dbReference type="GO" id="GO:0005886">
    <property type="term" value="C:plasma membrane"/>
    <property type="evidence" value="ECO:0007669"/>
    <property type="project" value="TreeGrafter"/>
</dbReference>
<evidence type="ECO:0000256" key="2">
    <source>
        <dbReference type="ARBA" id="ARBA00010130"/>
    </source>
</evidence>
<dbReference type="GeneID" id="102508163"/>
<dbReference type="InterPro" id="IPR013809">
    <property type="entry name" value="ENTH"/>
</dbReference>
<evidence type="ECO:0000256" key="4">
    <source>
        <dbReference type="ARBA" id="ARBA00022553"/>
    </source>
</evidence>
<evidence type="ECO:0000256" key="5">
    <source>
        <dbReference type="ARBA" id="ARBA00022737"/>
    </source>
</evidence>
<protein>
    <submittedName>
        <fullName evidence="9">LOW QUALITY PROTEIN: epsin-2</fullName>
    </submittedName>
</protein>
<evidence type="ECO:0000313" key="8">
    <source>
        <dbReference type="Proteomes" id="UP000694856"/>
    </source>
</evidence>
<dbReference type="RefSeq" id="XP_032354848.1">
    <property type="nucleotide sequence ID" value="XM_032498957.1"/>
</dbReference>
<dbReference type="Gene3D" id="1.25.40.90">
    <property type="match status" value="1"/>
</dbReference>
<comment type="similarity">
    <text evidence="2">Belongs to the epsin family.</text>
</comment>
<feature type="compositionally biased region" description="Polar residues" evidence="6">
    <location>
        <begin position="157"/>
        <end position="183"/>
    </location>
</feature>
<dbReference type="PANTHER" id="PTHR12276:SF50">
    <property type="entry name" value="EPSIN-2"/>
    <property type="match status" value="1"/>
</dbReference>
<feature type="region of interest" description="Disordered" evidence="6">
    <location>
        <begin position="150"/>
        <end position="219"/>
    </location>
</feature>
<keyword evidence="3" id="KW-0963">Cytoplasm</keyword>
<gene>
    <name evidence="9" type="primary">LOC102508163</name>
</gene>
<dbReference type="KEGG" id="cfr:102508163"/>
<dbReference type="PROSITE" id="PS50942">
    <property type="entry name" value="ENTH"/>
    <property type="match status" value="1"/>
</dbReference>
<dbReference type="Pfam" id="PF01417">
    <property type="entry name" value="ENTH"/>
    <property type="match status" value="1"/>
</dbReference>
<dbReference type="GO" id="GO:0030125">
    <property type="term" value="C:clathrin vesicle coat"/>
    <property type="evidence" value="ECO:0007669"/>
    <property type="project" value="TreeGrafter"/>
</dbReference>
<evidence type="ECO:0000256" key="3">
    <source>
        <dbReference type="ARBA" id="ARBA00022490"/>
    </source>
</evidence>
<dbReference type="GO" id="GO:0005543">
    <property type="term" value="F:phospholipid binding"/>
    <property type="evidence" value="ECO:0007669"/>
    <property type="project" value="TreeGrafter"/>
</dbReference>
<proteinExistence type="inferred from homology"/>
<comment type="subcellular location">
    <subcellularLocation>
        <location evidence="1">Cytoplasm</location>
    </subcellularLocation>
</comment>
<keyword evidence="4" id="KW-0597">Phosphoprotein</keyword>
<dbReference type="GO" id="GO:0006897">
    <property type="term" value="P:endocytosis"/>
    <property type="evidence" value="ECO:0007669"/>
    <property type="project" value="TreeGrafter"/>
</dbReference>
<evidence type="ECO:0000313" key="9">
    <source>
        <dbReference type="RefSeq" id="XP_032354848.1"/>
    </source>
</evidence>